<keyword evidence="3" id="KW-1185">Reference proteome</keyword>
<sequence length="407" mass="44870">MATTLPSERKFVEKNLEEPGTSAVTAPGTSLIPALTYELKPEHQMDLSRLSSEQVTRVNQIVASVAFDDTNSLLTFGADAQQALSAHLDELLTGLRTNQTGRAGEITLALATTLKDLNLTKVQAEIKDSGGIASALGKLPVVGGWFSALRALHEKSKEISDHLDAILRKAQSDMVEIRSWNDKLDRLVENTIEHIQNLELYMAAGQIIIKRARVEFQDRRDKALETKNVLEITRLRDFAERLNAFEARVVRVHLGHTRSIVVVPEIRTTQTAAFIEMNNLMDSILFDLPDLKSAIIRVAALGKIANASHDTQMRRDLRRELDGIASDQLQTTYLAAKESQGDFAADVAALAQSADKLLETIRLGEKIDEANAQKRVKALEDLSGLNTRFKEGLIEAGNRFVSPSSAQ</sequence>
<name>A0A494XIE9_9BURK</name>
<dbReference type="PANTHER" id="PTHR38432">
    <property type="entry name" value="TELA-LIKE PROTEIN SAOUHSC_01408"/>
    <property type="match status" value="1"/>
</dbReference>
<evidence type="ECO:0008006" key="4">
    <source>
        <dbReference type="Google" id="ProtNLM"/>
    </source>
</evidence>
<comment type="caution">
    <text evidence="2">The sequence shown here is derived from an EMBL/GenBank/DDBJ whole genome shotgun (WGS) entry which is preliminary data.</text>
</comment>
<evidence type="ECO:0000256" key="1">
    <source>
        <dbReference type="ARBA" id="ARBA00005541"/>
    </source>
</evidence>
<evidence type="ECO:0000313" key="2">
    <source>
        <dbReference type="EMBL" id="RKP50527.1"/>
    </source>
</evidence>
<accession>A0A494XIE9</accession>
<organism evidence="2 3">
    <name type="scientific">Trinickia fusca</name>
    <dbReference type="NCBI Taxonomy" id="2419777"/>
    <lineage>
        <taxon>Bacteria</taxon>
        <taxon>Pseudomonadati</taxon>
        <taxon>Pseudomonadota</taxon>
        <taxon>Betaproteobacteria</taxon>
        <taxon>Burkholderiales</taxon>
        <taxon>Burkholderiaceae</taxon>
        <taxon>Trinickia</taxon>
    </lineage>
</organism>
<dbReference type="Proteomes" id="UP000280434">
    <property type="component" value="Unassembled WGS sequence"/>
</dbReference>
<gene>
    <name evidence="2" type="ORF">D7S89_05320</name>
</gene>
<dbReference type="EMBL" id="RBZV01000002">
    <property type="protein sequence ID" value="RKP50527.1"/>
    <property type="molecule type" value="Genomic_DNA"/>
</dbReference>
<dbReference type="InterPro" id="IPR008863">
    <property type="entry name" value="Toxic_anion-R_TelA"/>
</dbReference>
<dbReference type="PANTHER" id="PTHR38432:SF1">
    <property type="entry name" value="TELA-LIKE PROTEIN SAOUHSC_01408"/>
    <property type="match status" value="1"/>
</dbReference>
<dbReference type="AlphaFoldDB" id="A0A494XIE9"/>
<dbReference type="OrthoDB" id="9768858at2"/>
<comment type="similarity">
    <text evidence="1">Belongs to the TelA family.</text>
</comment>
<dbReference type="Pfam" id="PF05816">
    <property type="entry name" value="TelA"/>
    <property type="match status" value="1"/>
</dbReference>
<evidence type="ECO:0000313" key="3">
    <source>
        <dbReference type="Proteomes" id="UP000280434"/>
    </source>
</evidence>
<proteinExistence type="inferred from homology"/>
<reference evidence="2 3" key="1">
    <citation type="submission" date="2018-10" db="EMBL/GenBank/DDBJ databases">
        <title>Paraburkholderia sp. 7MK8-2, isolated from soil.</title>
        <authorList>
            <person name="Gao Z.-H."/>
            <person name="Qiu L.-H."/>
        </authorList>
    </citation>
    <scope>NUCLEOTIDE SEQUENCE [LARGE SCALE GENOMIC DNA]</scope>
    <source>
        <strain evidence="2 3">7MK8-2</strain>
    </source>
</reference>
<protein>
    <recommendedName>
        <fullName evidence="4">Toxic anion resistance protein</fullName>
    </recommendedName>
</protein>